<organism evidence="2 3">
    <name type="scientific">Monoraphidium neglectum</name>
    <dbReference type="NCBI Taxonomy" id="145388"/>
    <lineage>
        <taxon>Eukaryota</taxon>
        <taxon>Viridiplantae</taxon>
        <taxon>Chlorophyta</taxon>
        <taxon>core chlorophytes</taxon>
        <taxon>Chlorophyceae</taxon>
        <taxon>CS clade</taxon>
        <taxon>Sphaeropleales</taxon>
        <taxon>Selenastraceae</taxon>
        <taxon>Monoraphidium</taxon>
    </lineage>
</organism>
<dbReference type="GO" id="GO:0016620">
    <property type="term" value="F:oxidoreductase activity, acting on the aldehyde or oxo group of donors, NAD or NADP as acceptor"/>
    <property type="evidence" value="ECO:0007669"/>
    <property type="project" value="InterPro"/>
</dbReference>
<dbReference type="RefSeq" id="XP_013892252.1">
    <property type="nucleotide sequence ID" value="XM_014036798.1"/>
</dbReference>
<accession>A0A0D2IZG1</accession>
<reference evidence="2 3" key="1">
    <citation type="journal article" date="2013" name="BMC Genomics">
        <title>Reconstruction of the lipid metabolism for the microalga Monoraphidium neglectum from its genome sequence reveals characteristics suitable for biofuel production.</title>
        <authorList>
            <person name="Bogen C."/>
            <person name="Al-Dilaimi A."/>
            <person name="Albersmeier A."/>
            <person name="Wichmann J."/>
            <person name="Grundmann M."/>
            <person name="Rupp O."/>
            <person name="Lauersen K.J."/>
            <person name="Blifernez-Klassen O."/>
            <person name="Kalinowski J."/>
            <person name="Goesmann A."/>
            <person name="Mussgnug J.H."/>
            <person name="Kruse O."/>
        </authorList>
    </citation>
    <scope>NUCLEOTIDE SEQUENCE [LARGE SCALE GENOMIC DNA]</scope>
    <source>
        <strain evidence="2 3">SAG 48.87</strain>
    </source>
</reference>
<dbReference type="Proteomes" id="UP000054498">
    <property type="component" value="Unassembled WGS sequence"/>
</dbReference>
<sequence>MMRRVGEPKLTKEVTAELGNVTPYIIVPGPWSDDDILYHASNVASGLAQNNGHNCLAAEIVVTSKDWPLREKFVSALRACLSGIHERAAWYPGSDAKRAAFTRRFGNAEGLGRPVPGAAALEGGLKPQPWLLAAGGRRRGRGPGPEAFVSAGGGGASAARASTQEENWCGVLQEVALPGCGGDAAAFLGAAVDYANKQCWGTLACSVFVHPETQRRHAEAWEAALEGLRFGSICVNCPATTGFVATPLVWGAYPGNTPQDIGSGDSYVHNTYLLDHPEKSVCHAPWTYSPQPLWSVFQLGLEAAMPPALRYIVSQDRPLVALAYLMQVAVHALRGSVPPPWPWR</sequence>
<dbReference type="InterPro" id="IPR016161">
    <property type="entry name" value="Ald_DH/histidinol_DH"/>
</dbReference>
<dbReference type="EMBL" id="KK104938">
    <property type="protein sequence ID" value="KIY93232.1"/>
    <property type="molecule type" value="Genomic_DNA"/>
</dbReference>
<proteinExistence type="predicted"/>
<protein>
    <recommendedName>
        <fullName evidence="4">Aldehyde dehydrogenase domain-containing protein</fullName>
    </recommendedName>
</protein>
<evidence type="ECO:0000313" key="2">
    <source>
        <dbReference type="EMBL" id="KIY93232.1"/>
    </source>
</evidence>
<evidence type="ECO:0008006" key="4">
    <source>
        <dbReference type="Google" id="ProtNLM"/>
    </source>
</evidence>
<dbReference type="InterPro" id="IPR016163">
    <property type="entry name" value="Ald_DH_C"/>
</dbReference>
<dbReference type="KEGG" id="mng:MNEG_14731"/>
<dbReference type="OrthoDB" id="40137at2759"/>
<name>A0A0D2IZG1_9CHLO</name>
<gene>
    <name evidence="2" type="ORF">MNEG_14731</name>
</gene>
<evidence type="ECO:0000313" key="3">
    <source>
        <dbReference type="Proteomes" id="UP000054498"/>
    </source>
</evidence>
<dbReference type="SUPFAM" id="SSF53720">
    <property type="entry name" value="ALDH-like"/>
    <property type="match status" value="1"/>
</dbReference>
<evidence type="ECO:0000256" key="1">
    <source>
        <dbReference type="SAM" id="MobiDB-lite"/>
    </source>
</evidence>
<dbReference type="AlphaFoldDB" id="A0A0D2IZG1"/>
<keyword evidence="3" id="KW-1185">Reference proteome</keyword>
<dbReference type="STRING" id="145388.A0A0D2IZG1"/>
<dbReference type="GeneID" id="25732322"/>
<dbReference type="Gene3D" id="3.40.309.10">
    <property type="entry name" value="Aldehyde Dehydrogenase, Chain A, domain 2"/>
    <property type="match status" value="1"/>
</dbReference>
<feature type="region of interest" description="Disordered" evidence="1">
    <location>
        <begin position="137"/>
        <end position="157"/>
    </location>
</feature>